<dbReference type="Proteomes" id="UP000320386">
    <property type="component" value="Chromosome"/>
</dbReference>
<evidence type="ECO:0000313" key="3">
    <source>
        <dbReference type="Proteomes" id="UP000320386"/>
    </source>
</evidence>
<keyword evidence="3" id="KW-1185">Reference proteome</keyword>
<sequence>MSDLNFLPLSYRRARLRQRVRRIEIGTVILLAALFAAGWGQLWTLRTQLAERVAGAEVLADQAFRLRDELLGLESERLELHEQSRLYRTLEPRLRFSDALRILAGTLPPESGLADLDVRHRDDASPRLDLGLRVICADDRQVASAVASLAQHPIFTGIEVQAVVPVEEATGPMREVSLEATIDLNRRFTLVTEGAAP</sequence>
<protein>
    <submittedName>
        <fullName evidence="2">Uncharacterized protein</fullName>
    </submittedName>
</protein>
<organism evidence="2 3">
    <name type="scientific">Mucisphaera calidilacus</name>
    <dbReference type="NCBI Taxonomy" id="2527982"/>
    <lineage>
        <taxon>Bacteria</taxon>
        <taxon>Pseudomonadati</taxon>
        <taxon>Planctomycetota</taxon>
        <taxon>Phycisphaerae</taxon>
        <taxon>Phycisphaerales</taxon>
        <taxon>Phycisphaeraceae</taxon>
        <taxon>Mucisphaera</taxon>
    </lineage>
</organism>
<dbReference type="EMBL" id="CP036280">
    <property type="protein sequence ID" value="QDU70199.1"/>
    <property type="molecule type" value="Genomic_DNA"/>
</dbReference>
<gene>
    <name evidence="2" type="ORF">Pan265_00210</name>
</gene>
<reference evidence="2 3" key="1">
    <citation type="submission" date="2019-02" db="EMBL/GenBank/DDBJ databases">
        <title>Deep-cultivation of Planctomycetes and their phenomic and genomic characterization uncovers novel biology.</title>
        <authorList>
            <person name="Wiegand S."/>
            <person name="Jogler M."/>
            <person name="Boedeker C."/>
            <person name="Pinto D."/>
            <person name="Vollmers J."/>
            <person name="Rivas-Marin E."/>
            <person name="Kohn T."/>
            <person name="Peeters S.H."/>
            <person name="Heuer A."/>
            <person name="Rast P."/>
            <person name="Oberbeckmann S."/>
            <person name="Bunk B."/>
            <person name="Jeske O."/>
            <person name="Meyerdierks A."/>
            <person name="Storesund J.E."/>
            <person name="Kallscheuer N."/>
            <person name="Luecker S."/>
            <person name="Lage O.M."/>
            <person name="Pohl T."/>
            <person name="Merkel B.J."/>
            <person name="Hornburger P."/>
            <person name="Mueller R.-W."/>
            <person name="Bruemmer F."/>
            <person name="Labrenz M."/>
            <person name="Spormann A.M."/>
            <person name="Op den Camp H."/>
            <person name="Overmann J."/>
            <person name="Amann R."/>
            <person name="Jetten M.S.M."/>
            <person name="Mascher T."/>
            <person name="Medema M.H."/>
            <person name="Devos D.P."/>
            <person name="Kaster A.-K."/>
            <person name="Ovreas L."/>
            <person name="Rohde M."/>
            <person name="Galperin M.Y."/>
            <person name="Jogler C."/>
        </authorList>
    </citation>
    <scope>NUCLEOTIDE SEQUENCE [LARGE SCALE GENOMIC DNA]</scope>
    <source>
        <strain evidence="2 3">Pan265</strain>
    </source>
</reference>
<dbReference type="RefSeq" id="WP_145444178.1">
    <property type="nucleotide sequence ID" value="NZ_CP036280.1"/>
</dbReference>
<keyword evidence="1" id="KW-0472">Membrane</keyword>
<evidence type="ECO:0000313" key="2">
    <source>
        <dbReference type="EMBL" id="QDU70199.1"/>
    </source>
</evidence>
<evidence type="ECO:0000256" key="1">
    <source>
        <dbReference type="SAM" id="Phobius"/>
    </source>
</evidence>
<name>A0A518BTB3_9BACT</name>
<dbReference type="AlphaFoldDB" id="A0A518BTB3"/>
<keyword evidence="1" id="KW-1133">Transmembrane helix</keyword>
<accession>A0A518BTB3</accession>
<keyword evidence="1" id="KW-0812">Transmembrane</keyword>
<dbReference type="KEGG" id="mcad:Pan265_00210"/>
<feature type="transmembrane region" description="Helical" evidence="1">
    <location>
        <begin position="23"/>
        <end position="43"/>
    </location>
</feature>
<proteinExistence type="predicted"/>